<dbReference type="GeneID" id="28847696"/>
<dbReference type="Proteomes" id="UP000078397">
    <property type="component" value="Unassembled WGS sequence"/>
</dbReference>
<protein>
    <submittedName>
        <fullName evidence="1">Uncharacterized protein</fullName>
    </submittedName>
</protein>
<keyword evidence="2" id="KW-1185">Reference proteome</keyword>
<dbReference type="RefSeq" id="XP_018144867.1">
    <property type="nucleotide sequence ID" value="XM_018283702.1"/>
</dbReference>
<evidence type="ECO:0000313" key="2">
    <source>
        <dbReference type="Proteomes" id="UP000078397"/>
    </source>
</evidence>
<gene>
    <name evidence="1" type="ORF">VFPPC_04330</name>
</gene>
<accession>A0A179FRN3</accession>
<dbReference type="AlphaFoldDB" id="A0A179FRN3"/>
<reference evidence="1 2" key="1">
    <citation type="journal article" date="2016" name="PLoS Pathog.">
        <title>Biosynthesis of antibiotic leucinostatins in bio-control fungus Purpureocillium lilacinum and their inhibition on phytophthora revealed by genome mining.</title>
        <authorList>
            <person name="Wang G."/>
            <person name="Liu Z."/>
            <person name="Lin R."/>
            <person name="Li E."/>
            <person name="Mao Z."/>
            <person name="Ling J."/>
            <person name="Yang Y."/>
            <person name="Yin W.B."/>
            <person name="Xie B."/>
        </authorList>
    </citation>
    <scope>NUCLEOTIDE SEQUENCE [LARGE SCALE GENOMIC DNA]</scope>
    <source>
        <strain evidence="1">170</strain>
    </source>
</reference>
<evidence type="ECO:0000313" key="1">
    <source>
        <dbReference type="EMBL" id="OAQ68017.1"/>
    </source>
</evidence>
<dbReference type="EMBL" id="LSBJ02000003">
    <property type="protein sequence ID" value="OAQ68017.1"/>
    <property type="molecule type" value="Genomic_DNA"/>
</dbReference>
<proteinExistence type="predicted"/>
<comment type="caution">
    <text evidence="1">The sequence shown here is derived from an EMBL/GenBank/DDBJ whole genome shotgun (WGS) entry which is preliminary data.</text>
</comment>
<dbReference type="KEGG" id="pchm:VFPPC_04330"/>
<organism evidence="1 2">
    <name type="scientific">Pochonia chlamydosporia 170</name>
    <dbReference type="NCBI Taxonomy" id="1380566"/>
    <lineage>
        <taxon>Eukaryota</taxon>
        <taxon>Fungi</taxon>
        <taxon>Dikarya</taxon>
        <taxon>Ascomycota</taxon>
        <taxon>Pezizomycotina</taxon>
        <taxon>Sordariomycetes</taxon>
        <taxon>Hypocreomycetidae</taxon>
        <taxon>Hypocreales</taxon>
        <taxon>Clavicipitaceae</taxon>
        <taxon>Pochonia</taxon>
    </lineage>
</organism>
<name>A0A179FRN3_METCM</name>
<sequence length="96" mass="10683">MSNDSCAYTPIILNLVGAGSTHDDASSGIIACFIRHYLQQRLIYGQSSDIGTSNQNGHMVPNFNKTLMNYTSMERGKPLFAMQGPRDSWVQREDLV</sequence>